<feature type="chain" id="PRO_5043129671" description="Lipid A deacylase" evidence="3">
    <location>
        <begin position="25"/>
        <end position="191"/>
    </location>
</feature>
<evidence type="ECO:0000256" key="3">
    <source>
        <dbReference type="SAM" id="SignalP"/>
    </source>
</evidence>
<name>A0A0Q9YJW2_9GAMM</name>
<evidence type="ECO:0000256" key="2">
    <source>
        <dbReference type="PIRSR" id="PIRSR029681-2"/>
    </source>
</evidence>
<dbReference type="GO" id="GO:0009279">
    <property type="term" value="C:cell outer membrane"/>
    <property type="evidence" value="ECO:0007669"/>
    <property type="project" value="UniProtKB-SubCell"/>
</dbReference>
<comment type="function">
    <text evidence="1">Has lipid A 3-O-deacylase activity. Hydrolyzes the ester bond at the 3 position of lipid A, a bioactive component of lipopolysaccharide (LPS), thereby releasing the primary fatty acyl moiety.</text>
</comment>
<feature type="site" description="Critical for activity" evidence="2">
    <location>
        <position position="167"/>
    </location>
</feature>
<dbReference type="InterPro" id="IPR018550">
    <property type="entry name" value="Lipid-A_deacylase-rel"/>
</dbReference>
<evidence type="ECO:0000313" key="4">
    <source>
        <dbReference type="EMBL" id="KRG20924.1"/>
    </source>
</evidence>
<keyword evidence="1 4" id="KW-0378">Hydrolase</keyword>
<dbReference type="InterPro" id="IPR011250">
    <property type="entry name" value="OMP/PagP_B-barrel"/>
</dbReference>
<proteinExistence type="inferred from homology"/>
<dbReference type="Proteomes" id="UP000051497">
    <property type="component" value="Unassembled WGS sequence"/>
</dbReference>
<comment type="catalytic activity">
    <reaction evidence="1">
        <text>a 3-(acyloxy)acyl derivative of bacterial toxin + H2O = a 3-hydroxyacyl derivative of bacterial toxin + a fatty acid + H(+)</text>
        <dbReference type="Rhea" id="RHEA:12032"/>
        <dbReference type="ChEBI" id="CHEBI:15377"/>
        <dbReference type="ChEBI" id="CHEBI:15378"/>
        <dbReference type="ChEBI" id="CHEBI:28868"/>
        <dbReference type="ChEBI" id="CHEBI:136853"/>
        <dbReference type="ChEBI" id="CHEBI:140675"/>
        <dbReference type="EC" id="3.1.1.77"/>
    </reaction>
</comment>
<evidence type="ECO:0000256" key="1">
    <source>
        <dbReference type="PIRNR" id="PIRNR029681"/>
    </source>
</evidence>
<keyword evidence="1" id="KW-0472">Membrane</keyword>
<dbReference type="RefSeq" id="WP_075066472.1">
    <property type="nucleotide sequence ID" value="NZ_LKAJ02000001.1"/>
</dbReference>
<comment type="subunit">
    <text evidence="1">Homodimer.</text>
</comment>
<dbReference type="GO" id="GO:0050528">
    <property type="term" value="F:acyloxyacyl hydrolase activity"/>
    <property type="evidence" value="ECO:0007669"/>
    <property type="project" value="UniProtKB-EC"/>
</dbReference>
<reference evidence="5" key="2">
    <citation type="journal article" date="2016" name="Genome Announc.">
        <title>Draft Genome Sequences of Two Novel Amoeba-Resistant Intranuclear Bacteria, 'Candidatus Berkiella cookevillensis' and 'Candidatus Berkiella aquae'.</title>
        <authorList>
            <person name="Mehari Y.T."/>
            <person name="Arivett B.A."/>
            <person name="Farone A.L."/>
            <person name="Gunderson J.H."/>
            <person name="Farone M.B."/>
        </authorList>
    </citation>
    <scope>NUCLEOTIDE SEQUENCE</scope>
    <source>
        <strain evidence="5">HT99</strain>
    </source>
</reference>
<evidence type="ECO:0000313" key="6">
    <source>
        <dbReference type="Proteomes" id="UP000051497"/>
    </source>
</evidence>
<protein>
    <recommendedName>
        <fullName evidence="1">Lipid A deacylase</fullName>
        <ecNumber evidence="1">3.1.1.77</ecNumber>
    </recommendedName>
    <alternativeName>
        <fullName evidence="1">LPS 3-O-deacylase</fullName>
    </alternativeName>
    <alternativeName>
        <fullName evidence="1">Outer membrane enzyme</fullName>
    </alternativeName>
</protein>
<dbReference type="Gene3D" id="2.40.160.20">
    <property type="match status" value="1"/>
</dbReference>
<keyword evidence="3" id="KW-0732">Signal</keyword>
<dbReference type="AlphaFoldDB" id="A0A0Q9YJW2"/>
<reference evidence="4" key="1">
    <citation type="submission" date="2015-09" db="EMBL/GenBank/DDBJ databases">
        <title>Draft Genome Sequences of Two Novel Amoeba-resistant Intranuclear Bacteria, Candidatus Berkiella cookevillensis and Candidatus Berkiella aquae.</title>
        <authorList>
            <person name="Mehari Y.T."/>
            <person name="Arivett B.A."/>
            <person name="Farone A.L."/>
            <person name="Gunderson J.H."/>
            <person name="Farone M.B."/>
        </authorList>
    </citation>
    <scope>NUCLEOTIDE SEQUENCE [LARGE SCALE GENOMIC DNA]</scope>
    <source>
        <strain evidence="4">HT99</strain>
    </source>
</reference>
<dbReference type="Pfam" id="PF09411">
    <property type="entry name" value="PagL"/>
    <property type="match status" value="1"/>
</dbReference>
<dbReference type="SUPFAM" id="SSF56925">
    <property type="entry name" value="OMPA-like"/>
    <property type="match status" value="1"/>
</dbReference>
<dbReference type="STRING" id="295108.HT99x_01844"/>
<feature type="signal peptide" evidence="3">
    <location>
        <begin position="1"/>
        <end position="24"/>
    </location>
</feature>
<keyword evidence="6" id="KW-1185">Reference proteome</keyword>
<comment type="subcellular location">
    <subcellularLocation>
        <location evidence="1">Cell outer membrane</location>
        <topology evidence="1">Multi-pass membrane protein</topology>
    </subcellularLocation>
</comment>
<gene>
    <name evidence="4" type="primary">pagL</name>
    <name evidence="5" type="ORF">HT99x_001625</name>
    <name evidence="4" type="ORF">HT99x_01844</name>
</gene>
<dbReference type="OrthoDB" id="9797122at2"/>
<dbReference type="EMBL" id="LKAJ01000007">
    <property type="protein sequence ID" value="KRG20924.1"/>
    <property type="molecule type" value="Genomic_DNA"/>
</dbReference>
<dbReference type="PIRSF" id="PIRSF029681">
    <property type="entry name" value="PagL"/>
    <property type="match status" value="1"/>
</dbReference>
<dbReference type="EMBL" id="LKAJ02000001">
    <property type="protein sequence ID" value="MCS5710120.1"/>
    <property type="molecule type" value="Genomic_DNA"/>
</dbReference>
<reference evidence="5" key="3">
    <citation type="submission" date="2021-06" db="EMBL/GenBank/DDBJ databases">
        <title>Genomic Description and Analysis of Intracellular Bacteria, Candidatus Berkiella cookevillensis and Candidatus Berkiella aquae.</title>
        <authorList>
            <person name="Kidane D.T."/>
            <person name="Mehari Y.T."/>
            <person name="Rice F.C."/>
            <person name="Arivett B.A."/>
            <person name="Farone A.L."/>
            <person name="Berk S.G."/>
            <person name="Farone M.B."/>
        </authorList>
    </citation>
    <scope>NUCLEOTIDE SEQUENCE</scope>
    <source>
        <strain evidence="5">HT99</strain>
    </source>
</reference>
<dbReference type="EC" id="3.1.1.77" evidence="1"/>
<sequence length="191" mass="21279">MVLVIKKTMLAAVLLSTVSLSAMANLGIAFSSGQGIHDITPYRLALSWDFGPVWREDDLWGLNVAWENSFAIWSGPTRPELAPGRATDLNATTTGPMLRWQRRSPLTGMQVIPYTELGVGLSWLSETEIQGRVLSLHFQFEDKFGLGMRFGKKQQYDMAIRAYHYSNASIKRPNSGVNLAMASFGVWLPNK</sequence>
<evidence type="ECO:0000313" key="5">
    <source>
        <dbReference type="EMBL" id="MCS5710120.1"/>
    </source>
</evidence>
<accession>A0A0Q9YJW2</accession>
<comment type="caution">
    <text evidence="4">The sequence shown here is derived from an EMBL/GenBank/DDBJ whole genome shotgun (WGS) entry which is preliminary data.</text>
</comment>
<organism evidence="4">
    <name type="scientific">Candidatus Berkiella aquae</name>
    <dbReference type="NCBI Taxonomy" id="295108"/>
    <lineage>
        <taxon>Bacteria</taxon>
        <taxon>Pseudomonadati</taxon>
        <taxon>Pseudomonadota</taxon>
        <taxon>Gammaproteobacteria</taxon>
        <taxon>Candidatus Berkiellales</taxon>
        <taxon>Candidatus Berkiellaceae</taxon>
        <taxon>Candidatus Berkiella</taxon>
    </lineage>
</organism>
<keyword evidence="1" id="KW-0998">Cell outer membrane</keyword>
<comment type="similarity">
    <text evidence="1">Belongs to the PagL family.</text>
</comment>